<sequence length="50" mass="5841">MTNEMEYAKCIAVLRKLFRMGMISEAEYTTARNRLMDRFLIVGENNPKIA</sequence>
<dbReference type="Proteomes" id="UP001419084">
    <property type="component" value="Unassembled WGS sequence"/>
</dbReference>
<gene>
    <name evidence="2" type="ORF">LAD12857_34360</name>
</gene>
<evidence type="ECO:0000313" key="3">
    <source>
        <dbReference type="Proteomes" id="UP001419084"/>
    </source>
</evidence>
<evidence type="ECO:0000313" key="2">
    <source>
        <dbReference type="EMBL" id="GLB31513.1"/>
    </source>
</evidence>
<dbReference type="Pfam" id="PF20612">
    <property type="entry name" value="SHOCT_2"/>
    <property type="match status" value="1"/>
</dbReference>
<feature type="domain" description="SHOCT-like" evidence="1">
    <location>
        <begin position="1"/>
        <end position="37"/>
    </location>
</feature>
<comment type="caution">
    <text evidence="2">The sequence shown here is derived from an EMBL/GenBank/DDBJ whole genome shotgun (WGS) entry which is preliminary data.</text>
</comment>
<name>A0ABQ5M9B0_9FIRM</name>
<dbReference type="InterPro" id="IPR046749">
    <property type="entry name" value="SHOCT_2"/>
</dbReference>
<proteinExistence type="predicted"/>
<organism evidence="2 3">
    <name type="scientific">Lacrimispora amygdalina</name>
    <dbReference type="NCBI Taxonomy" id="253257"/>
    <lineage>
        <taxon>Bacteria</taxon>
        <taxon>Bacillati</taxon>
        <taxon>Bacillota</taxon>
        <taxon>Clostridia</taxon>
        <taxon>Lachnospirales</taxon>
        <taxon>Lachnospiraceae</taxon>
        <taxon>Lacrimispora</taxon>
    </lineage>
</organism>
<evidence type="ECO:0000259" key="1">
    <source>
        <dbReference type="Pfam" id="PF20612"/>
    </source>
</evidence>
<accession>A0ABQ5M9B0</accession>
<dbReference type="EMBL" id="BRPJ01000073">
    <property type="protein sequence ID" value="GLB31513.1"/>
    <property type="molecule type" value="Genomic_DNA"/>
</dbReference>
<keyword evidence="3" id="KW-1185">Reference proteome</keyword>
<reference evidence="2 3" key="1">
    <citation type="journal article" date="2024" name="Int. J. Syst. Evol. Microbiol.">
        <title>Lacrimispora brassicae sp. nov. isolated from fermented cabbage, and proposal of Clostridium indicum Gundawar et al. 2019 and Clostridium methoxybenzovorans Mechichi et al. 1999 as heterotypic synonyms of Lacrimispora amygdalina (Parshina et al. 2003) Haas and Blanchard 2020 and Lacrimispora indolis (McClung and McCoy 1957) Haas and Blanchard 2020, respectively.</title>
        <authorList>
            <person name="Kobayashi H."/>
            <person name="Tanizawa Y."/>
            <person name="Sakamoto M."/>
            <person name="Ohkuma M."/>
            <person name="Tohno M."/>
        </authorList>
    </citation>
    <scope>NUCLEOTIDE SEQUENCE [LARGE SCALE GENOMIC DNA]</scope>
    <source>
        <strain evidence="2 3">DSM 12857</strain>
    </source>
</reference>
<protein>
    <recommendedName>
        <fullName evidence="1">SHOCT-like domain-containing protein</fullName>
    </recommendedName>
</protein>